<reference evidence="3" key="1">
    <citation type="submission" date="2022-06" db="EMBL/GenBank/DDBJ databases">
        <authorList>
            <consortium name="SYNGENTA / RWTH Aachen University"/>
        </authorList>
    </citation>
    <scope>NUCLEOTIDE SEQUENCE</scope>
</reference>
<feature type="region of interest" description="Disordered" evidence="1">
    <location>
        <begin position="363"/>
        <end position="382"/>
    </location>
</feature>
<dbReference type="AlphaFoldDB" id="A0AAV0BI85"/>
<name>A0AAV0BI85_PHAPC</name>
<feature type="transmembrane region" description="Helical" evidence="2">
    <location>
        <begin position="50"/>
        <end position="76"/>
    </location>
</feature>
<organism evidence="3 4">
    <name type="scientific">Phakopsora pachyrhizi</name>
    <name type="common">Asian soybean rust disease fungus</name>
    <dbReference type="NCBI Taxonomy" id="170000"/>
    <lineage>
        <taxon>Eukaryota</taxon>
        <taxon>Fungi</taxon>
        <taxon>Dikarya</taxon>
        <taxon>Basidiomycota</taxon>
        <taxon>Pucciniomycotina</taxon>
        <taxon>Pucciniomycetes</taxon>
        <taxon>Pucciniales</taxon>
        <taxon>Phakopsoraceae</taxon>
        <taxon>Phakopsora</taxon>
    </lineage>
</organism>
<keyword evidence="2" id="KW-0472">Membrane</keyword>
<protein>
    <submittedName>
        <fullName evidence="3">Expressed protein</fullName>
    </submittedName>
</protein>
<feature type="transmembrane region" description="Helical" evidence="2">
    <location>
        <begin position="137"/>
        <end position="158"/>
    </location>
</feature>
<feature type="compositionally biased region" description="Polar residues" evidence="1">
    <location>
        <begin position="298"/>
        <end position="321"/>
    </location>
</feature>
<feature type="transmembrane region" description="Helical" evidence="2">
    <location>
        <begin position="205"/>
        <end position="225"/>
    </location>
</feature>
<feature type="transmembrane region" description="Helical" evidence="2">
    <location>
        <begin position="18"/>
        <end position="38"/>
    </location>
</feature>
<feature type="transmembrane region" description="Helical" evidence="2">
    <location>
        <begin position="104"/>
        <end position="125"/>
    </location>
</feature>
<feature type="non-terminal residue" evidence="3">
    <location>
        <position position="471"/>
    </location>
</feature>
<feature type="region of interest" description="Disordered" evidence="1">
    <location>
        <begin position="270"/>
        <end position="289"/>
    </location>
</feature>
<keyword evidence="2" id="KW-1133">Transmembrane helix</keyword>
<proteinExistence type="predicted"/>
<dbReference type="Proteomes" id="UP001153365">
    <property type="component" value="Unassembled WGS sequence"/>
</dbReference>
<evidence type="ECO:0000256" key="2">
    <source>
        <dbReference type="SAM" id="Phobius"/>
    </source>
</evidence>
<feature type="compositionally biased region" description="Basic residues" evidence="1">
    <location>
        <begin position="272"/>
        <end position="287"/>
    </location>
</feature>
<feature type="transmembrane region" description="Helical" evidence="2">
    <location>
        <begin position="170"/>
        <end position="193"/>
    </location>
</feature>
<feature type="non-terminal residue" evidence="3">
    <location>
        <position position="1"/>
    </location>
</feature>
<evidence type="ECO:0000256" key="1">
    <source>
        <dbReference type="SAM" id="MobiDB-lite"/>
    </source>
</evidence>
<feature type="transmembrane region" description="Helical" evidence="2">
    <location>
        <begin position="245"/>
        <end position="267"/>
    </location>
</feature>
<accession>A0AAV0BI85</accession>
<gene>
    <name evidence="3" type="ORF">PPACK8108_LOCUS20619</name>
</gene>
<evidence type="ECO:0000313" key="3">
    <source>
        <dbReference type="EMBL" id="CAH7686022.1"/>
    </source>
</evidence>
<comment type="caution">
    <text evidence="3">The sequence shown here is derived from an EMBL/GenBank/DDBJ whole genome shotgun (WGS) entry which is preliminary data.</text>
</comment>
<keyword evidence="4" id="KW-1185">Reference proteome</keyword>
<feature type="compositionally biased region" description="Low complexity" evidence="1">
    <location>
        <begin position="363"/>
        <end position="374"/>
    </location>
</feature>
<sequence length="471" mass="53028">NPLLAFQPAYTYSMPTQLLIYGIVLTLLTVLILHLAFTAKYHYPLASSNFVLLLSAVFLTEISVIVVVVVTNQYLFTRSRFWPFMFDYVEVPMPPSDWKTAQLIGWYLMQGAVTFFAHATHIQFLTLLFPSALEKKLIIAFLGPLCVFSSSLFFTYFLNDPNLQDLGDAIRNTATSTLSLLYTFGLIFWGFIINRKRAWETEGGTVGFGVLAMGLAFGGTAANFIEVKEDRLKWLPWLVNTVLLWQSWAGFWWWVGAGMWSGEVAEIEKREAKKRKRDEKRQRKRTRVLNQLISIDSPSKIASPTNLSADNNHSQDQQGPGSLSSRASVLSRRIRGRRRNEPSGEAQSPTDENQIELEVFDSNNHSNSNLSHLDSPNRSIDQNQISPTVFTEASSTTNETSSTPKRFLSFIPVPKVFERWVGALSEAHNAAAKEQARTAGGIKETEQVKKWGIGPMTQRAALGKVSQRFED</sequence>
<feature type="region of interest" description="Disordered" evidence="1">
    <location>
        <begin position="298"/>
        <end position="353"/>
    </location>
</feature>
<keyword evidence="2" id="KW-0812">Transmembrane</keyword>
<feature type="compositionally biased region" description="Low complexity" evidence="1">
    <location>
        <begin position="322"/>
        <end position="331"/>
    </location>
</feature>
<dbReference type="EMBL" id="CALTRL010005766">
    <property type="protein sequence ID" value="CAH7686022.1"/>
    <property type="molecule type" value="Genomic_DNA"/>
</dbReference>
<evidence type="ECO:0000313" key="4">
    <source>
        <dbReference type="Proteomes" id="UP001153365"/>
    </source>
</evidence>